<protein>
    <submittedName>
        <fullName evidence="2">Uncharacterized protein</fullName>
    </submittedName>
</protein>
<accession>A0A8K0L8D7</accession>
<feature type="region of interest" description="Disordered" evidence="1">
    <location>
        <begin position="32"/>
        <end position="62"/>
    </location>
</feature>
<dbReference type="OrthoDB" id="3916680at2759"/>
<gene>
    <name evidence="2" type="ORF">KVT40_003496</name>
</gene>
<keyword evidence="3" id="KW-1185">Reference proteome</keyword>
<organism evidence="2 3">
    <name type="scientific">Elsinoe batatas</name>
    <dbReference type="NCBI Taxonomy" id="2601811"/>
    <lineage>
        <taxon>Eukaryota</taxon>
        <taxon>Fungi</taxon>
        <taxon>Dikarya</taxon>
        <taxon>Ascomycota</taxon>
        <taxon>Pezizomycotina</taxon>
        <taxon>Dothideomycetes</taxon>
        <taxon>Dothideomycetidae</taxon>
        <taxon>Myriangiales</taxon>
        <taxon>Elsinoaceae</taxon>
        <taxon>Elsinoe</taxon>
    </lineage>
</organism>
<evidence type="ECO:0000256" key="1">
    <source>
        <dbReference type="SAM" id="MobiDB-lite"/>
    </source>
</evidence>
<sequence>MSEAPDFDYPGSLHRLAVLRRTYQVHRHALDKQVKDHISHRSNSQSGGNRGSDSEDDSEDPDDFFETVEIALTADGQIVIDEPQQEAPNPGESRLPRATTPSKHSIADDPISHTALPYSIASPGPFGTLINHNPTTFNIDPVIFEDPDTTMSDATMPDTANSSENDTLNIDSTKMTIPEYIMFENPDKLRLYETSIKTYLGNRELVLKLQPIMDNLARWIVHPQRVLSAATGKALRPALSLIHNVQDDLLIMPTKPDLAVLLEAIQAVLNGESSITSAGNDKPDTDTVDSPMSGMDGMDSTPRSTDQHATTYEFIHNPTSPLPFETLDNLYQAINHEYSLLIEGPIKKSAKLREVLTKISEHSSAKVGNELRHIRFDEKFEEWEAAFGHVWFRLGGGRY</sequence>
<dbReference type="Proteomes" id="UP000809789">
    <property type="component" value="Unassembled WGS sequence"/>
</dbReference>
<feature type="region of interest" description="Disordered" evidence="1">
    <location>
        <begin position="81"/>
        <end position="110"/>
    </location>
</feature>
<dbReference type="EMBL" id="JAESVG020000003">
    <property type="protein sequence ID" value="KAG8629631.1"/>
    <property type="molecule type" value="Genomic_DNA"/>
</dbReference>
<proteinExistence type="predicted"/>
<evidence type="ECO:0000313" key="3">
    <source>
        <dbReference type="Proteomes" id="UP000809789"/>
    </source>
</evidence>
<feature type="region of interest" description="Disordered" evidence="1">
    <location>
        <begin position="274"/>
        <end position="306"/>
    </location>
</feature>
<name>A0A8K0L8D7_9PEZI</name>
<dbReference type="AlphaFoldDB" id="A0A8K0L8D7"/>
<comment type="caution">
    <text evidence="2">The sequence shown here is derived from an EMBL/GenBank/DDBJ whole genome shotgun (WGS) entry which is preliminary data.</text>
</comment>
<evidence type="ECO:0000313" key="2">
    <source>
        <dbReference type="EMBL" id="KAG8629631.1"/>
    </source>
</evidence>
<reference evidence="2" key="1">
    <citation type="submission" date="2021-07" db="EMBL/GenBank/DDBJ databases">
        <title>Elsinoe batatas strain:CRI-CJ2 Genome sequencing and assembly.</title>
        <authorList>
            <person name="Huang L."/>
        </authorList>
    </citation>
    <scope>NUCLEOTIDE SEQUENCE</scope>
    <source>
        <strain evidence="2">CRI-CJ2</strain>
    </source>
</reference>